<reference evidence="3 4" key="1">
    <citation type="submission" date="2014-12" db="EMBL/GenBank/DDBJ databases">
        <title>Isolation of bacteria from lake water.</title>
        <authorList>
            <person name="Sheng K.-Y."/>
            <person name="Chin P.-S."/>
            <person name="Chan K.-G."/>
            <person name="Tan G.S."/>
        </authorList>
    </citation>
    <scope>NUCLEOTIDE SEQUENCE [LARGE SCALE GENOMIC DNA]</scope>
    <source>
        <strain evidence="3 4">KY4</strain>
    </source>
</reference>
<evidence type="ECO:0000313" key="3">
    <source>
        <dbReference type="EMBL" id="KJA09150.1"/>
    </source>
</evidence>
<dbReference type="EMBL" id="JXYQ01000070">
    <property type="protein sequence ID" value="KJA09150.1"/>
    <property type="molecule type" value="Genomic_DNA"/>
</dbReference>
<dbReference type="STRING" id="80878.RP29_17925"/>
<feature type="domain" description="PepSY" evidence="2">
    <location>
        <begin position="157"/>
        <end position="211"/>
    </location>
</feature>
<sequence>MRKSLLSLSLAAALAATVPAAAWALTAQQAEQVMSSQQFAGVYDLQKKYGFWTAKATTAEGSRATVLVNDATGGLTAIRKGDVGTTLPSVDRVVQHLKASGFAYVSDVELSDGFWQAKVRTSLTSRDKVELVLHPTTLEVLSQVGRNGGTINGQPVLSADQILLTLQQAGYTRVRDLEFDDGYWEAEALNSANQYVELRIEPTTGKVVREKLER</sequence>
<dbReference type="AlphaFoldDB" id="A0A0D7K4B4"/>
<dbReference type="RefSeq" id="WP_044401891.1">
    <property type="nucleotide sequence ID" value="NZ_JXYQ01000070.1"/>
</dbReference>
<dbReference type="PATRIC" id="fig|80878.5.peg.3546"/>
<evidence type="ECO:0000259" key="2">
    <source>
        <dbReference type="Pfam" id="PF13670"/>
    </source>
</evidence>
<feature type="signal peptide" evidence="1">
    <location>
        <begin position="1"/>
        <end position="24"/>
    </location>
</feature>
<accession>A0A0D7K4B4</accession>
<name>A0A0D7K4B4_9BURK</name>
<proteinExistence type="predicted"/>
<dbReference type="Pfam" id="PF13670">
    <property type="entry name" value="PepSY_2"/>
    <property type="match status" value="1"/>
</dbReference>
<keyword evidence="1" id="KW-0732">Signal</keyword>
<feature type="chain" id="PRO_5002320682" description="PepSY domain-containing protein" evidence="1">
    <location>
        <begin position="25"/>
        <end position="214"/>
    </location>
</feature>
<protein>
    <recommendedName>
        <fullName evidence="2">PepSY domain-containing protein</fullName>
    </recommendedName>
</protein>
<dbReference type="Proteomes" id="UP000032566">
    <property type="component" value="Unassembled WGS sequence"/>
</dbReference>
<evidence type="ECO:0000313" key="4">
    <source>
        <dbReference type="Proteomes" id="UP000032566"/>
    </source>
</evidence>
<evidence type="ECO:0000256" key="1">
    <source>
        <dbReference type="SAM" id="SignalP"/>
    </source>
</evidence>
<keyword evidence="4" id="KW-1185">Reference proteome</keyword>
<comment type="caution">
    <text evidence="3">The sequence shown here is derived from an EMBL/GenBank/DDBJ whole genome shotgun (WGS) entry which is preliminary data.</text>
</comment>
<gene>
    <name evidence="3" type="ORF">RP29_17925</name>
</gene>
<organism evidence="3 4">
    <name type="scientific">Acidovorax temperans</name>
    <dbReference type="NCBI Taxonomy" id="80878"/>
    <lineage>
        <taxon>Bacteria</taxon>
        <taxon>Pseudomonadati</taxon>
        <taxon>Pseudomonadota</taxon>
        <taxon>Betaproteobacteria</taxon>
        <taxon>Burkholderiales</taxon>
        <taxon>Comamonadaceae</taxon>
        <taxon>Acidovorax</taxon>
    </lineage>
</organism>
<dbReference type="OrthoDB" id="5951452at2"/>
<dbReference type="InterPro" id="IPR025711">
    <property type="entry name" value="PepSY"/>
</dbReference>